<name>A0A7Y9RZ02_9ACTN</name>
<accession>A0A7Y9RZ02</accession>
<keyword evidence="2" id="KW-1185">Reference proteome</keyword>
<dbReference type="AlphaFoldDB" id="A0A7Y9RZ02"/>
<dbReference type="RefSeq" id="WP_179500651.1">
    <property type="nucleotide sequence ID" value="NZ_JACCAA010000001.1"/>
</dbReference>
<gene>
    <name evidence="1" type="ORF">BJ980_000285</name>
</gene>
<protein>
    <submittedName>
        <fullName evidence="1">Uncharacterized protein</fullName>
    </submittedName>
</protein>
<dbReference type="Proteomes" id="UP000540656">
    <property type="component" value="Unassembled WGS sequence"/>
</dbReference>
<evidence type="ECO:0000313" key="2">
    <source>
        <dbReference type="Proteomes" id="UP000540656"/>
    </source>
</evidence>
<proteinExistence type="predicted"/>
<organism evidence="1 2">
    <name type="scientific">Nocardioides daedukensis</name>
    <dbReference type="NCBI Taxonomy" id="634462"/>
    <lineage>
        <taxon>Bacteria</taxon>
        <taxon>Bacillati</taxon>
        <taxon>Actinomycetota</taxon>
        <taxon>Actinomycetes</taxon>
        <taxon>Propionibacteriales</taxon>
        <taxon>Nocardioidaceae</taxon>
        <taxon>Nocardioides</taxon>
    </lineage>
</organism>
<sequence>MPPADAVCSVHREFTASPRRLLAAVLATNPHRFRMVSARGAEIFFVFRVLARDGYRTGEEVLALITAGPQGSQLLVVHEGSTMAVPDTHVAMAMETFIGRVQFAYDHPSAGELRKRAVEIRS</sequence>
<evidence type="ECO:0000313" key="1">
    <source>
        <dbReference type="EMBL" id="NYG57362.1"/>
    </source>
</evidence>
<reference evidence="1 2" key="1">
    <citation type="submission" date="2020-07" db="EMBL/GenBank/DDBJ databases">
        <title>Sequencing the genomes of 1000 actinobacteria strains.</title>
        <authorList>
            <person name="Klenk H.-P."/>
        </authorList>
    </citation>
    <scope>NUCLEOTIDE SEQUENCE [LARGE SCALE GENOMIC DNA]</scope>
    <source>
        <strain evidence="1 2">DSM 23819</strain>
    </source>
</reference>
<dbReference type="EMBL" id="JACCAA010000001">
    <property type="protein sequence ID" value="NYG57362.1"/>
    <property type="molecule type" value="Genomic_DNA"/>
</dbReference>
<comment type="caution">
    <text evidence="1">The sequence shown here is derived from an EMBL/GenBank/DDBJ whole genome shotgun (WGS) entry which is preliminary data.</text>
</comment>